<proteinExistence type="inferred from homology"/>
<accession>A0AB74JG32</accession>
<gene>
    <name evidence="4" type="ORF">D6D12_09408</name>
</gene>
<dbReference type="Pfam" id="PF00144">
    <property type="entry name" value="Beta-lactamase"/>
    <property type="match status" value="1"/>
</dbReference>
<keyword evidence="2" id="KW-0378">Hydrolase</keyword>
<evidence type="ECO:0000256" key="2">
    <source>
        <dbReference type="ARBA" id="ARBA00022801"/>
    </source>
</evidence>
<evidence type="ECO:0000259" key="3">
    <source>
        <dbReference type="Pfam" id="PF00144"/>
    </source>
</evidence>
<evidence type="ECO:0000256" key="1">
    <source>
        <dbReference type="ARBA" id="ARBA00009009"/>
    </source>
</evidence>
<dbReference type="GO" id="GO:0016787">
    <property type="term" value="F:hydrolase activity"/>
    <property type="evidence" value="ECO:0007669"/>
    <property type="project" value="UniProtKB-KW"/>
</dbReference>
<comment type="caution">
    <text evidence="4">The sequence shown here is derived from an EMBL/GenBank/DDBJ whole genome shotgun (WGS) entry which is preliminary data.</text>
</comment>
<dbReference type="InterPro" id="IPR012338">
    <property type="entry name" value="Beta-lactam/transpept-like"/>
</dbReference>
<reference evidence="4 5" key="1">
    <citation type="submission" date="2018-10" db="EMBL/GenBank/DDBJ databases">
        <title>Fifty Aureobasidium pullulans genomes reveal a recombining polyextremotolerant generalist.</title>
        <authorList>
            <person name="Gostincar C."/>
            <person name="Turk M."/>
            <person name="Zajc J."/>
            <person name="Gunde-Cimerman N."/>
        </authorList>
    </citation>
    <scope>NUCLEOTIDE SEQUENCE [LARGE SCALE GENOMIC DNA]</scope>
    <source>
        <strain evidence="4 5">EXF-10081</strain>
    </source>
</reference>
<evidence type="ECO:0000313" key="4">
    <source>
        <dbReference type="EMBL" id="THX22149.1"/>
    </source>
</evidence>
<protein>
    <recommendedName>
        <fullName evidence="3">Beta-lactamase-related domain-containing protein</fullName>
    </recommendedName>
</protein>
<dbReference type="SUPFAM" id="SSF56601">
    <property type="entry name" value="beta-lactamase/transpeptidase-like"/>
    <property type="match status" value="1"/>
</dbReference>
<dbReference type="PANTHER" id="PTHR43283">
    <property type="entry name" value="BETA-LACTAMASE-RELATED"/>
    <property type="match status" value="1"/>
</dbReference>
<dbReference type="InterPro" id="IPR050789">
    <property type="entry name" value="Diverse_Enzym_Activities"/>
</dbReference>
<dbReference type="EMBL" id="QZAT01000199">
    <property type="protein sequence ID" value="THX22149.1"/>
    <property type="molecule type" value="Genomic_DNA"/>
</dbReference>
<dbReference type="AlphaFoldDB" id="A0AB74JG32"/>
<dbReference type="PANTHER" id="PTHR43283:SF17">
    <property type="entry name" value="(LOVD), PUTATIVE (AFU_ORTHOLOGUE AFUA_5G00920)-RELATED"/>
    <property type="match status" value="1"/>
</dbReference>
<dbReference type="Proteomes" id="UP000310374">
    <property type="component" value="Unassembled WGS sequence"/>
</dbReference>
<dbReference type="Gene3D" id="3.40.710.10">
    <property type="entry name" value="DD-peptidase/beta-lactamase superfamily"/>
    <property type="match status" value="1"/>
</dbReference>
<sequence>NTIYSGSAGCRTFDPSSDNSFELDSILWIASISKLFTAVSCLITVEKGLMTLDTNALDIIPEFSNLQHLTGFEETVDGNRVPKLEKISGPITVRQLLSHSSGLVYSQHHPGVREWAQYTGKIDHPFSGSYNGLFAPTIYPAGKGWAYGTGMDWAGRMVEIVSELPLEDFMRENIWSKLGMYSTTFRPELRPEFAARRVSVAIRNSQDNSLQQGSVPFANPTIDYSGGAGLYSSTEDCAKLIAALMAGGGGIISSQSVDELMSPQLETNKYFLDVIRGPEKRHLGQTWPDDVGGTFGLSSSICLEDFPGRRAARSCNWSGMPGLHIWMDRASGIGAMLATQVLPPGDAIVTQCLLELEKALYESLLG</sequence>
<evidence type="ECO:0000313" key="5">
    <source>
        <dbReference type="Proteomes" id="UP000310374"/>
    </source>
</evidence>
<name>A0AB74JG32_AURPU</name>
<organism evidence="4 5">
    <name type="scientific">Aureobasidium pullulans</name>
    <name type="common">Black yeast</name>
    <name type="synonym">Pullularia pullulans</name>
    <dbReference type="NCBI Taxonomy" id="5580"/>
    <lineage>
        <taxon>Eukaryota</taxon>
        <taxon>Fungi</taxon>
        <taxon>Dikarya</taxon>
        <taxon>Ascomycota</taxon>
        <taxon>Pezizomycotina</taxon>
        <taxon>Dothideomycetes</taxon>
        <taxon>Dothideomycetidae</taxon>
        <taxon>Dothideales</taxon>
        <taxon>Saccotheciaceae</taxon>
        <taxon>Aureobasidium</taxon>
    </lineage>
</organism>
<feature type="domain" description="Beta-lactamase-related" evidence="3">
    <location>
        <begin position="24"/>
        <end position="346"/>
    </location>
</feature>
<feature type="non-terminal residue" evidence="4">
    <location>
        <position position="1"/>
    </location>
</feature>
<dbReference type="InterPro" id="IPR001466">
    <property type="entry name" value="Beta-lactam-related"/>
</dbReference>
<comment type="similarity">
    <text evidence="1">Belongs to the class-A beta-lactamase family.</text>
</comment>